<evidence type="ECO:0000313" key="1">
    <source>
        <dbReference type="EMBL" id="GAG12854.1"/>
    </source>
</evidence>
<sequence length="256" mass="25656">MAATTWMTIANRAESALDGSILAGDGTLDVTTGEGALFPAAFDFMINVGDDAQGYELMLCTGRAGDTLTVTRAQEGDGALPFTDATDVKLRVTKLYVTNLQDAINNIEDGTNQIVGNVSALNIGAASGAGTGQIKAEAAGAVQHSILSGGAGDYMSIGLGRAAIEMDVVVVAGNDQFFTGTVAGDGVIDVDDNTKELFLGVGSGGPQMRIDNTTVIIPVALTVGGGYGSTGVSISAAGVIQADGAITTDDDLTVGG</sequence>
<dbReference type="EMBL" id="BARS01020950">
    <property type="protein sequence ID" value="GAG12854.1"/>
    <property type="molecule type" value="Genomic_DNA"/>
</dbReference>
<organism evidence="1">
    <name type="scientific">marine sediment metagenome</name>
    <dbReference type="NCBI Taxonomy" id="412755"/>
    <lineage>
        <taxon>unclassified sequences</taxon>
        <taxon>metagenomes</taxon>
        <taxon>ecological metagenomes</taxon>
    </lineage>
</organism>
<protein>
    <submittedName>
        <fullName evidence="1">Uncharacterized protein</fullName>
    </submittedName>
</protein>
<name>X0V3Y1_9ZZZZ</name>
<gene>
    <name evidence="1" type="ORF">S01H1_33726</name>
</gene>
<comment type="caution">
    <text evidence="1">The sequence shown here is derived from an EMBL/GenBank/DDBJ whole genome shotgun (WGS) entry which is preliminary data.</text>
</comment>
<dbReference type="AlphaFoldDB" id="X0V3Y1"/>
<feature type="non-terminal residue" evidence="1">
    <location>
        <position position="256"/>
    </location>
</feature>
<reference evidence="1" key="1">
    <citation type="journal article" date="2014" name="Front. Microbiol.">
        <title>High frequency of phylogenetically diverse reductive dehalogenase-homologous genes in deep subseafloor sedimentary metagenomes.</title>
        <authorList>
            <person name="Kawai M."/>
            <person name="Futagami T."/>
            <person name="Toyoda A."/>
            <person name="Takaki Y."/>
            <person name="Nishi S."/>
            <person name="Hori S."/>
            <person name="Arai W."/>
            <person name="Tsubouchi T."/>
            <person name="Morono Y."/>
            <person name="Uchiyama I."/>
            <person name="Ito T."/>
            <person name="Fujiyama A."/>
            <person name="Inagaki F."/>
            <person name="Takami H."/>
        </authorList>
    </citation>
    <scope>NUCLEOTIDE SEQUENCE</scope>
    <source>
        <strain evidence="1">Expedition CK06-06</strain>
    </source>
</reference>
<accession>X0V3Y1</accession>
<proteinExistence type="predicted"/>